<protein>
    <recommendedName>
        <fullName evidence="8">L,D-TPase catalytic domain-containing protein</fullName>
    </recommendedName>
</protein>
<evidence type="ECO:0000256" key="2">
    <source>
        <dbReference type="ARBA" id="ARBA00005992"/>
    </source>
</evidence>
<keyword evidence="10" id="KW-1185">Reference proteome</keyword>
<dbReference type="InterPro" id="IPR005490">
    <property type="entry name" value="LD_TPept_cat_dom"/>
</dbReference>
<organism evidence="9 10">
    <name type="scientific">Notoacmeibacter ruber</name>
    <dbReference type="NCBI Taxonomy" id="2670375"/>
    <lineage>
        <taxon>Bacteria</taxon>
        <taxon>Pseudomonadati</taxon>
        <taxon>Pseudomonadota</taxon>
        <taxon>Alphaproteobacteria</taxon>
        <taxon>Hyphomicrobiales</taxon>
        <taxon>Notoacmeibacteraceae</taxon>
        <taxon>Notoacmeibacter</taxon>
    </lineage>
</organism>
<comment type="similarity">
    <text evidence="2">Belongs to the YkuD family.</text>
</comment>
<dbReference type="InterPro" id="IPR038063">
    <property type="entry name" value="Transpep_catalytic_dom"/>
</dbReference>
<sequence length="164" mass="18486">MPGDRHSGRLTFGPLSFRCALGRSGIVSRKREGDGGTPLGSHAILWGYRRADRRWRQSGPLPLRPITVDDAWCDAPGHPAYNRPVRLPFSASHEQMQRADRLYDCCIVLDYNFNTRIRQAGSAIFLHLAKPGYPPTQGCVALAPRDMARLLPYLHTGRRLIVRR</sequence>
<comment type="caution">
    <text evidence="9">The sequence shown here is derived from an EMBL/GenBank/DDBJ whole genome shotgun (WGS) entry which is preliminary data.</text>
</comment>
<evidence type="ECO:0000256" key="3">
    <source>
        <dbReference type="ARBA" id="ARBA00022679"/>
    </source>
</evidence>
<evidence type="ECO:0000256" key="4">
    <source>
        <dbReference type="ARBA" id="ARBA00022960"/>
    </source>
</evidence>
<keyword evidence="5 7" id="KW-0573">Peptidoglycan synthesis</keyword>
<dbReference type="GO" id="GO:0008360">
    <property type="term" value="P:regulation of cell shape"/>
    <property type="evidence" value="ECO:0007669"/>
    <property type="project" value="UniProtKB-UniRule"/>
</dbReference>
<dbReference type="AlphaFoldDB" id="A0A3L7JH02"/>
<feature type="active site" description="Nucleophile" evidence="7">
    <location>
        <position position="139"/>
    </location>
</feature>
<name>A0A3L7JH02_9HYPH</name>
<dbReference type="EMBL" id="RCWN01000001">
    <property type="protein sequence ID" value="RLQ89605.1"/>
    <property type="molecule type" value="Genomic_DNA"/>
</dbReference>
<keyword evidence="3" id="KW-0808">Transferase</keyword>
<accession>A0A3L7JH02</accession>
<evidence type="ECO:0000256" key="5">
    <source>
        <dbReference type="ARBA" id="ARBA00022984"/>
    </source>
</evidence>
<keyword evidence="6 7" id="KW-0961">Cell wall biogenesis/degradation</keyword>
<dbReference type="RefSeq" id="WP_121646560.1">
    <property type="nucleotide sequence ID" value="NZ_RCWN01000001.1"/>
</dbReference>
<evidence type="ECO:0000256" key="7">
    <source>
        <dbReference type="PROSITE-ProRule" id="PRU01373"/>
    </source>
</evidence>
<dbReference type="GO" id="GO:0004180">
    <property type="term" value="F:carboxypeptidase activity"/>
    <property type="evidence" value="ECO:0007669"/>
    <property type="project" value="UniProtKB-ARBA"/>
</dbReference>
<evidence type="ECO:0000256" key="6">
    <source>
        <dbReference type="ARBA" id="ARBA00023316"/>
    </source>
</evidence>
<comment type="pathway">
    <text evidence="1 7">Cell wall biogenesis; peptidoglycan biosynthesis.</text>
</comment>
<evidence type="ECO:0000313" key="9">
    <source>
        <dbReference type="EMBL" id="RLQ89605.1"/>
    </source>
</evidence>
<dbReference type="CDD" id="cd16913">
    <property type="entry name" value="YkuD_like"/>
    <property type="match status" value="1"/>
</dbReference>
<dbReference type="PANTHER" id="PTHR38589">
    <property type="entry name" value="BLR0621 PROTEIN"/>
    <property type="match status" value="1"/>
</dbReference>
<feature type="domain" description="L,D-TPase catalytic" evidence="8">
    <location>
        <begin position="1"/>
        <end position="163"/>
    </location>
</feature>
<evidence type="ECO:0000313" key="10">
    <source>
        <dbReference type="Proteomes" id="UP000281094"/>
    </source>
</evidence>
<proteinExistence type="inferred from homology"/>
<dbReference type="UniPathway" id="UPA00219"/>
<feature type="active site" description="Proton donor/acceptor" evidence="7">
    <location>
        <position position="127"/>
    </location>
</feature>
<dbReference type="PANTHER" id="PTHR38589:SF1">
    <property type="entry name" value="BLR0621 PROTEIN"/>
    <property type="match status" value="1"/>
</dbReference>
<dbReference type="SUPFAM" id="SSF141523">
    <property type="entry name" value="L,D-transpeptidase catalytic domain-like"/>
    <property type="match status" value="1"/>
</dbReference>
<dbReference type="GO" id="GO:0009252">
    <property type="term" value="P:peptidoglycan biosynthetic process"/>
    <property type="evidence" value="ECO:0007669"/>
    <property type="project" value="UniProtKB-UniPathway"/>
</dbReference>
<dbReference type="Proteomes" id="UP000281094">
    <property type="component" value="Unassembled WGS sequence"/>
</dbReference>
<dbReference type="GO" id="GO:0016740">
    <property type="term" value="F:transferase activity"/>
    <property type="evidence" value="ECO:0007669"/>
    <property type="project" value="UniProtKB-KW"/>
</dbReference>
<dbReference type="Pfam" id="PF03734">
    <property type="entry name" value="YkuD"/>
    <property type="match status" value="1"/>
</dbReference>
<gene>
    <name evidence="9" type="ORF">D8780_12925</name>
</gene>
<keyword evidence="4 7" id="KW-0133">Cell shape</keyword>
<evidence type="ECO:0000259" key="8">
    <source>
        <dbReference type="PROSITE" id="PS52029"/>
    </source>
</evidence>
<dbReference type="GO" id="GO:0071555">
    <property type="term" value="P:cell wall organization"/>
    <property type="evidence" value="ECO:0007669"/>
    <property type="project" value="UniProtKB-UniRule"/>
</dbReference>
<dbReference type="PROSITE" id="PS52029">
    <property type="entry name" value="LD_TPASE"/>
    <property type="match status" value="1"/>
</dbReference>
<reference evidence="9 10" key="1">
    <citation type="submission" date="2018-10" db="EMBL/GenBank/DDBJ databases">
        <title>Notoacmeibacter sp. M2BS9Y-3-1, whole genome shotgun sequence.</title>
        <authorList>
            <person name="Tuo L."/>
        </authorList>
    </citation>
    <scope>NUCLEOTIDE SEQUENCE [LARGE SCALE GENOMIC DNA]</scope>
    <source>
        <strain evidence="9 10">M2BS9Y-3-1</strain>
    </source>
</reference>
<evidence type="ECO:0000256" key="1">
    <source>
        <dbReference type="ARBA" id="ARBA00004752"/>
    </source>
</evidence>